<dbReference type="EMBL" id="MZMZ02000977">
    <property type="protein sequence ID" value="RQM30070.1"/>
    <property type="molecule type" value="Genomic_DNA"/>
</dbReference>
<evidence type="ECO:0000313" key="6">
    <source>
        <dbReference type="Proteomes" id="UP000284702"/>
    </source>
</evidence>
<gene>
    <name evidence="5" type="ORF">B5M09_008485</name>
</gene>
<dbReference type="Pfam" id="PF01571">
    <property type="entry name" value="GCV_T"/>
    <property type="match status" value="1"/>
</dbReference>
<dbReference type="InterPro" id="IPR006222">
    <property type="entry name" value="GCVT_N"/>
</dbReference>
<dbReference type="PANTHER" id="PTHR22602:SF0">
    <property type="entry name" value="TRANSFERASE CAF17, MITOCHONDRIAL-RELATED"/>
    <property type="match status" value="1"/>
</dbReference>
<dbReference type="VEuPathDB" id="FungiDB:H257_13762"/>
<keyword evidence="3" id="KW-0496">Mitochondrion</keyword>
<evidence type="ECO:0000256" key="1">
    <source>
        <dbReference type="ARBA" id="ARBA00004173"/>
    </source>
</evidence>
<evidence type="ECO:0000256" key="3">
    <source>
        <dbReference type="ARBA" id="ARBA00023128"/>
    </source>
</evidence>
<dbReference type="PANTHER" id="PTHR22602">
    <property type="entry name" value="TRANSFERASE CAF17, MITOCHONDRIAL-RELATED"/>
    <property type="match status" value="1"/>
</dbReference>
<dbReference type="NCBIfam" id="TIGR03317">
    <property type="entry name" value="ygfZ_signature"/>
    <property type="match status" value="1"/>
</dbReference>
<protein>
    <recommendedName>
        <fullName evidence="4">GCVT N-terminal domain-containing protein</fullName>
    </recommendedName>
</protein>
<comment type="caution">
    <text evidence="5">The sequence shown here is derived from an EMBL/GenBank/DDBJ whole genome shotgun (WGS) entry which is preliminary data.</text>
</comment>
<dbReference type="Gene3D" id="3.30.1360.120">
    <property type="entry name" value="Probable tRNA modification gtpase trme, domain 1"/>
    <property type="match status" value="1"/>
</dbReference>
<evidence type="ECO:0000256" key="2">
    <source>
        <dbReference type="ARBA" id="ARBA00022946"/>
    </source>
</evidence>
<evidence type="ECO:0000259" key="4">
    <source>
        <dbReference type="Pfam" id="PF01571"/>
    </source>
</evidence>
<dbReference type="InterPro" id="IPR017703">
    <property type="entry name" value="YgfZ/GCV_T_CS"/>
</dbReference>
<reference evidence="5" key="1">
    <citation type="submission" date="2018-07" db="EMBL/GenBank/DDBJ databases">
        <title>Annotation of Aphanomyces astaci genome assembly.</title>
        <authorList>
            <person name="Studholme D.J."/>
        </authorList>
    </citation>
    <scope>NUCLEOTIDE SEQUENCE [LARGE SCALE GENOMIC DNA]</scope>
    <source>
        <strain evidence="5">Pc</strain>
    </source>
</reference>
<feature type="domain" description="GCVT N-terminal" evidence="4">
    <location>
        <begin position="101"/>
        <end position="202"/>
    </location>
</feature>
<keyword evidence="6" id="KW-1185">Reference proteome</keyword>
<dbReference type="AlphaFoldDB" id="A0A3R7Y4E8"/>
<name>A0A3R7Y4E8_APHAT</name>
<dbReference type="InterPro" id="IPR027266">
    <property type="entry name" value="TrmE/GcvT-like"/>
</dbReference>
<keyword evidence="2" id="KW-0809">Transit peptide</keyword>
<organism evidence="5 6">
    <name type="scientific">Aphanomyces astaci</name>
    <name type="common">Crayfish plague agent</name>
    <dbReference type="NCBI Taxonomy" id="112090"/>
    <lineage>
        <taxon>Eukaryota</taxon>
        <taxon>Sar</taxon>
        <taxon>Stramenopiles</taxon>
        <taxon>Oomycota</taxon>
        <taxon>Saprolegniomycetes</taxon>
        <taxon>Saprolegniales</taxon>
        <taxon>Verrucalvaceae</taxon>
        <taxon>Aphanomyces</taxon>
    </lineage>
</organism>
<evidence type="ECO:0000313" key="5">
    <source>
        <dbReference type="EMBL" id="RQM30070.1"/>
    </source>
</evidence>
<comment type="subcellular location">
    <subcellularLocation>
        <location evidence="1">Mitochondrion</location>
    </subcellularLocation>
</comment>
<dbReference type="SUPFAM" id="SSF103025">
    <property type="entry name" value="Folate-binding domain"/>
    <property type="match status" value="1"/>
</dbReference>
<proteinExistence type="predicted"/>
<dbReference type="InterPro" id="IPR045179">
    <property type="entry name" value="YgfZ/GcvT"/>
</dbReference>
<dbReference type="Proteomes" id="UP000284702">
    <property type="component" value="Unassembled WGS sequence"/>
</dbReference>
<sequence length="478" mass="51782">MALQCPVVPASTAEAGVVLAVTNFALHENRYDHPAARRAEVRKAIADILNQAKATNGAISNDLVESLEVYDKHWIDGGLKRLGLCCKEMTHLLHRGGLVTALSRTRVLRVEGPDALKFLQGIFTNDVHGLKTRGDVRYGAFLSHKGRTLTDAEVVLHEVGPCTDALFLKVDAAAEEDMLKHLKKYKLRSKVTISAAHDYVRAHAILPSLADPTATPFLPSWTADQNETHRDGVVYVDPRSAAFGSTAILPVEHASCTSLVMHCVGSHLSGFRVVDIPSEYVVAEDEDVGDLAAQDRRIVLGACSGYLDIQQVRSIRLEWRDGIPLEYNLDLLHGVSMTKGCYVGQELISRTHYKGNIRKRTLPCLVVPVAAEVDMPPPPFPFGSSGSLDASAGLAWATQHLTAVAPPVEVDTKLMAHDAAAGKIVAVATGVNAVVAMVRLEHLNCGNIVTDDGRFRLLPYSPAWWPALNLNTGKLLSS</sequence>
<dbReference type="GO" id="GO:0016226">
    <property type="term" value="P:iron-sulfur cluster assembly"/>
    <property type="evidence" value="ECO:0007669"/>
    <property type="project" value="TreeGrafter"/>
</dbReference>
<dbReference type="GO" id="GO:0005759">
    <property type="term" value="C:mitochondrial matrix"/>
    <property type="evidence" value="ECO:0007669"/>
    <property type="project" value="TreeGrafter"/>
</dbReference>
<accession>A0A3R7Y4E8</accession>